<dbReference type="PANTHER" id="PTHR23517">
    <property type="entry name" value="RESISTANCE PROTEIN MDTM, PUTATIVE-RELATED-RELATED"/>
    <property type="match status" value="1"/>
</dbReference>
<keyword evidence="4 7" id="KW-0812">Transmembrane</keyword>
<feature type="transmembrane region" description="Helical" evidence="7">
    <location>
        <begin position="158"/>
        <end position="179"/>
    </location>
</feature>
<keyword evidence="2" id="KW-0813">Transport</keyword>
<dbReference type="PROSITE" id="PS50850">
    <property type="entry name" value="MFS"/>
    <property type="match status" value="1"/>
</dbReference>
<feature type="transmembrane region" description="Helical" evidence="7">
    <location>
        <begin position="27"/>
        <end position="47"/>
    </location>
</feature>
<dbReference type="InterPro" id="IPR036259">
    <property type="entry name" value="MFS_trans_sf"/>
</dbReference>
<evidence type="ECO:0000256" key="1">
    <source>
        <dbReference type="ARBA" id="ARBA00004651"/>
    </source>
</evidence>
<keyword evidence="3" id="KW-1003">Cell membrane</keyword>
<dbReference type="EMBL" id="BJMD01000004">
    <property type="protein sequence ID" value="GEB18086.1"/>
    <property type="molecule type" value="Genomic_DNA"/>
</dbReference>
<dbReference type="Proteomes" id="UP000317715">
    <property type="component" value="Unassembled WGS sequence"/>
</dbReference>
<evidence type="ECO:0000256" key="2">
    <source>
        <dbReference type="ARBA" id="ARBA00022448"/>
    </source>
</evidence>
<dbReference type="AlphaFoldDB" id="A0A4Y3NG07"/>
<evidence type="ECO:0000259" key="8">
    <source>
        <dbReference type="PROSITE" id="PS50850"/>
    </source>
</evidence>
<name>A0A4Y3NG07_PAEAU</name>
<evidence type="ECO:0000313" key="9">
    <source>
        <dbReference type="EMBL" id="GEB18086.1"/>
    </source>
</evidence>
<reference evidence="9 10" key="1">
    <citation type="submission" date="2019-06" db="EMBL/GenBank/DDBJ databases">
        <title>Whole genome shotgun sequence of Paenarthrobacter aurescens NBRC 12136.</title>
        <authorList>
            <person name="Hosoyama A."/>
            <person name="Uohara A."/>
            <person name="Ohji S."/>
            <person name="Ichikawa N."/>
        </authorList>
    </citation>
    <scope>NUCLEOTIDE SEQUENCE [LARGE SCALE GENOMIC DNA]</scope>
    <source>
        <strain evidence="9 10">NBRC 12136</strain>
    </source>
</reference>
<accession>A0A4Y3NG07</accession>
<dbReference type="InterPro" id="IPR011701">
    <property type="entry name" value="MFS"/>
</dbReference>
<comment type="caution">
    <text evidence="9">The sequence shown here is derived from an EMBL/GenBank/DDBJ whole genome shotgun (WGS) entry which is preliminary data.</text>
</comment>
<comment type="subcellular location">
    <subcellularLocation>
        <location evidence="1">Cell membrane</location>
        <topology evidence="1">Multi-pass membrane protein</topology>
    </subcellularLocation>
</comment>
<sequence length="412" mass="40870">MNVAAVTFISVNPPDALPPSISASRRWPLYAAGFTTAFGAHAVAAGLGAESADIGLSLLTLGILLALYDVAEVFLKPVFGALSDRIGPKPVIVGGLLAFSAASLIGLGAEQPAMLAAARLGQGMAASAFSPASSASVARLAGGKTGHYFGRYGSWKGLGYAIGPLLGAVAIIAGGFSLLFGTLSVLGLVVAAWALVAVPQLQPLPRPRYTIVDVWRQSTERSFLGPTLVLAAATGALGAAVGFLPALAAQEGLGTGGSVAVVTVLAVSSALIQPRIGRLRDHGKISDRPGMVTGLAAISAGILMAGLLPGAAWIYCAAVLIGVGIGISTPLAFAHLADATPAERLGRTMGSAELGRELGDAGGPLLVGGVAVAAGLPWGLGALALVVGAAAFAAPSRATPVTDDARVGPTRS</sequence>
<evidence type="ECO:0000256" key="6">
    <source>
        <dbReference type="ARBA" id="ARBA00023136"/>
    </source>
</evidence>
<keyword evidence="5 7" id="KW-1133">Transmembrane helix</keyword>
<feature type="transmembrane region" description="Helical" evidence="7">
    <location>
        <begin position="54"/>
        <end position="71"/>
    </location>
</feature>
<feature type="transmembrane region" description="Helical" evidence="7">
    <location>
        <begin position="91"/>
        <end position="109"/>
    </location>
</feature>
<feature type="transmembrane region" description="Helical" evidence="7">
    <location>
        <begin position="253"/>
        <end position="272"/>
    </location>
</feature>
<dbReference type="InterPro" id="IPR020846">
    <property type="entry name" value="MFS_dom"/>
</dbReference>
<dbReference type="SUPFAM" id="SSF103473">
    <property type="entry name" value="MFS general substrate transporter"/>
    <property type="match status" value="1"/>
</dbReference>
<feature type="domain" description="Major facilitator superfamily (MFS) profile" evidence="8">
    <location>
        <begin position="25"/>
        <end position="406"/>
    </location>
</feature>
<gene>
    <name evidence="9" type="ORF">AAU01_08410</name>
</gene>
<dbReference type="InterPro" id="IPR050171">
    <property type="entry name" value="MFS_Transporters"/>
</dbReference>
<feature type="transmembrane region" description="Helical" evidence="7">
    <location>
        <begin position="185"/>
        <end position="202"/>
    </location>
</feature>
<dbReference type="GO" id="GO:0005886">
    <property type="term" value="C:plasma membrane"/>
    <property type="evidence" value="ECO:0007669"/>
    <property type="project" value="UniProtKB-SubCell"/>
</dbReference>
<dbReference type="Pfam" id="PF07690">
    <property type="entry name" value="MFS_1"/>
    <property type="match status" value="1"/>
</dbReference>
<keyword evidence="10" id="KW-1185">Reference proteome</keyword>
<feature type="transmembrane region" description="Helical" evidence="7">
    <location>
        <begin position="292"/>
        <end position="311"/>
    </location>
</feature>
<feature type="transmembrane region" description="Helical" evidence="7">
    <location>
        <begin position="223"/>
        <end position="247"/>
    </location>
</feature>
<evidence type="ECO:0000313" key="10">
    <source>
        <dbReference type="Proteomes" id="UP000317715"/>
    </source>
</evidence>
<organism evidence="9 10">
    <name type="scientific">Paenarthrobacter aurescens</name>
    <name type="common">Arthrobacter aurescens</name>
    <dbReference type="NCBI Taxonomy" id="43663"/>
    <lineage>
        <taxon>Bacteria</taxon>
        <taxon>Bacillati</taxon>
        <taxon>Actinomycetota</taxon>
        <taxon>Actinomycetes</taxon>
        <taxon>Micrococcales</taxon>
        <taxon>Micrococcaceae</taxon>
        <taxon>Paenarthrobacter</taxon>
    </lineage>
</organism>
<proteinExistence type="predicted"/>
<dbReference type="Gene3D" id="1.20.1250.20">
    <property type="entry name" value="MFS general substrate transporter like domains"/>
    <property type="match status" value="1"/>
</dbReference>
<evidence type="ECO:0000256" key="7">
    <source>
        <dbReference type="SAM" id="Phobius"/>
    </source>
</evidence>
<keyword evidence="6 7" id="KW-0472">Membrane</keyword>
<dbReference type="GO" id="GO:0022857">
    <property type="term" value="F:transmembrane transporter activity"/>
    <property type="evidence" value="ECO:0007669"/>
    <property type="project" value="InterPro"/>
</dbReference>
<protein>
    <submittedName>
        <fullName evidence="9">MFS transporter</fullName>
    </submittedName>
</protein>
<dbReference type="InterPro" id="IPR001958">
    <property type="entry name" value="Tet-R_TetA/multi-R_MdtG-like"/>
</dbReference>
<evidence type="ECO:0000256" key="5">
    <source>
        <dbReference type="ARBA" id="ARBA00022989"/>
    </source>
</evidence>
<feature type="transmembrane region" description="Helical" evidence="7">
    <location>
        <begin position="365"/>
        <end position="394"/>
    </location>
</feature>
<evidence type="ECO:0000256" key="3">
    <source>
        <dbReference type="ARBA" id="ARBA00022475"/>
    </source>
</evidence>
<evidence type="ECO:0000256" key="4">
    <source>
        <dbReference type="ARBA" id="ARBA00022692"/>
    </source>
</evidence>
<dbReference type="PRINTS" id="PR01035">
    <property type="entry name" value="TCRTETA"/>
</dbReference>